<keyword evidence="2" id="KW-1185">Reference proteome</keyword>
<dbReference type="EMBL" id="JACXAD010000005">
    <property type="protein sequence ID" value="MBD2767412.1"/>
    <property type="molecule type" value="Genomic_DNA"/>
</dbReference>
<name>A0A927GIH5_9BACT</name>
<reference evidence="1" key="1">
    <citation type="submission" date="2020-09" db="EMBL/GenBank/DDBJ databases">
        <authorList>
            <person name="Kim M.K."/>
        </authorList>
    </citation>
    <scope>NUCLEOTIDE SEQUENCE</scope>
    <source>
        <strain evidence="1">BT664</strain>
    </source>
</reference>
<sequence length="93" mass="10891">MAHYYYVNVKYDGQHSIHYGTIKMREVLKFDHSNRIRDILEERYPDKIIAVDIVDDSVLIIGPSNLEKWQIAASFLLSVDPYSFRTEWQAGSI</sequence>
<gene>
    <name evidence="1" type="ORF">IC235_05855</name>
</gene>
<organism evidence="1 2">
    <name type="scientific">Hymenobacter montanus</name>
    <dbReference type="NCBI Taxonomy" id="2771359"/>
    <lineage>
        <taxon>Bacteria</taxon>
        <taxon>Pseudomonadati</taxon>
        <taxon>Bacteroidota</taxon>
        <taxon>Cytophagia</taxon>
        <taxon>Cytophagales</taxon>
        <taxon>Hymenobacteraceae</taxon>
        <taxon>Hymenobacter</taxon>
    </lineage>
</organism>
<dbReference type="AlphaFoldDB" id="A0A927GIH5"/>
<dbReference type="Proteomes" id="UP000612233">
    <property type="component" value="Unassembled WGS sequence"/>
</dbReference>
<dbReference type="RefSeq" id="WP_191004231.1">
    <property type="nucleotide sequence ID" value="NZ_JACXAD010000005.1"/>
</dbReference>
<proteinExistence type="predicted"/>
<protein>
    <submittedName>
        <fullName evidence="1">Uncharacterized protein</fullName>
    </submittedName>
</protein>
<accession>A0A927GIH5</accession>
<comment type="caution">
    <text evidence="1">The sequence shown here is derived from an EMBL/GenBank/DDBJ whole genome shotgun (WGS) entry which is preliminary data.</text>
</comment>
<evidence type="ECO:0000313" key="1">
    <source>
        <dbReference type="EMBL" id="MBD2767412.1"/>
    </source>
</evidence>
<evidence type="ECO:0000313" key="2">
    <source>
        <dbReference type="Proteomes" id="UP000612233"/>
    </source>
</evidence>